<dbReference type="PANTHER" id="PTHR45794:SF1">
    <property type="entry name" value="LEUCINE--TRNA LIGASE, CYTOPLASMIC"/>
    <property type="match status" value="1"/>
</dbReference>
<evidence type="ECO:0000313" key="3">
    <source>
        <dbReference type="Proteomes" id="UP000593562"/>
    </source>
</evidence>
<dbReference type="GO" id="GO:0006429">
    <property type="term" value="P:leucyl-tRNA aminoacylation"/>
    <property type="evidence" value="ECO:0007669"/>
    <property type="project" value="InterPro"/>
</dbReference>
<keyword evidence="2" id="KW-0436">Ligase</keyword>
<evidence type="ECO:0000313" key="2">
    <source>
        <dbReference type="EMBL" id="KAF5726640.1"/>
    </source>
</evidence>
<name>A0A7J7BXK5_TRIWF</name>
<dbReference type="GO" id="GO:0004823">
    <property type="term" value="F:leucine-tRNA ligase activity"/>
    <property type="evidence" value="ECO:0007669"/>
    <property type="project" value="InterPro"/>
</dbReference>
<dbReference type="InterPro" id="IPR009080">
    <property type="entry name" value="tRNAsynth_Ia_anticodon-bd"/>
</dbReference>
<accession>A0A7J7BXK5</accession>
<reference evidence="2 3" key="1">
    <citation type="journal article" date="2020" name="Nat. Commun.">
        <title>Genome of Tripterygium wilfordii and identification of cytochrome P450 involved in triptolide biosynthesis.</title>
        <authorList>
            <person name="Tu L."/>
            <person name="Su P."/>
            <person name="Zhang Z."/>
            <person name="Gao L."/>
            <person name="Wang J."/>
            <person name="Hu T."/>
            <person name="Zhou J."/>
            <person name="Zhang Y."/>
            <person name="Zhao Y."/>
            <person name="Liu Y."/>
            <person name="Song Y."/>
            <person name="Tong Y."/>
            <person name="Lu Y."/>
            <person name="Yang J."/>
            <person name="Xu C."/>
            <person name="Jia M."/>
            <person name="Peters R.J."/>
            <person name="Huang L."/>
            <person name="Gao W."/>
        </authorList>
    </citation>
    <scope>NUCLEOTIDE SEQUENCE [LARGE SCALE GENOMIC DNA]</scope>
    <source>
        <strain evidence="3">cv. XIE 37</strain>
        <tissue evidence="2">Leaf</tissue>
    </source>
</reference>
<protein>
    <submittedName>
        <fullName evidence="2">Leucine--tRNA ligase cytoplasmic</fullName>
    </submittedName>
</protein>
<dbReference type="PANTHER" id="PTHR45794">
    <property type="entry name" value="LEUCYL-TRNA SYNTHETASE"/>
    <property type="match status" value="1"/>
</dbReference>
<dbReference type="AlphaFoldDB" id="A0A7J7BXK5"/>
<gene>
    <name evidence="2" type="ORF">HS088_TW22G00320</name>
</gene>
<comment type="caution">
    <text evidence="2">The sequence shown here is derived from an EMBL/GenBank/DDBJ whole genome shotgun (WGS) entry which is preliminary data.</text>
</comment>
<dbReference type="GO" id="GO:0005524">
    <property type="term" value="F:ATP binding"/>
    <property type="evidence" value="ECO:0007669"/>
    <property type="project" value="InterPro"/>
</dbReference>
<dbReference type="Proteomes" id="UP000593562">
    <property type="component" value="Unassembled WGS sequence"/>
</dbReference>
<dbReference type="InParanoid" id="A0A7J7BXK5"/>
<dbReference type="SUPFAM" id="SSF47323">
    <property type="entry name" value="Anticodon-binding domain of a subclass of class I aminoacyl-tRNA synthetases"/>
    <property type="match status" value="1"/>
</dbReference>
<dbReference type="EMBL" id="JAAARO010000022">
    <property type="protein sequence ID" value="KAF5726640.1"/>
    <property type="molecule type" value="Genomic_DNA"/>
</dbReference>
<comment type="similarity">
    <text evidence="1">Belongs to the class-I aminoacyl-tRNA synthetase family.</text>
</comment>
<dbReference type="InterPro" id="IPR004493">
    <property type="entry name" value="Leu-tRNA-synth_Ia_arc/euk"/>
</dbReference>
<evidence type="ECO:0000256" key="1">
    <source>
        <dbReference type="ARBA" id="ARBA00005594"/>
    </source>
</evidence>
<organism evidence="2 3">
    <name type="scientific">Tripterygium wilfordii</name>
    <name type="common">Thunder God vine</name>
    <dbReference type="NCBI Taxonomy" id="458696"/>
    <lineage>
        <taxon>Eukaryota</taxon>
        <taxon>Viridiplantae</taxon>
        <taxon>Streptophyta</taxon>
        <taxon>Embryophyta</taxon>
        <taxon>Tracheophyta</taxon>
        <taxon>Spermatophyta</taxon>
        <taxon>Magnoliopsida</taxon>
        <taxon>eudicotyledons</taxon>
        <taxon>Gunneridae</taxon>
        <taxon>Pentapetalae</taxon>
        <taxon>rosids</taxon>
        <taxon>fabids</taxon>
        <taxon>Celastrales</taxon>
        <taxon>Celastraceae</taxon>
        <taxon>Tripterygium</taxon>
    </lineage>
</organism>
<sequence length="260" mass="30255">MAAKRAITIARRHRLLHIESKVRSWWEEKSSHTAYMNTLTEISTMRSWPFKTGSKPYPSPGEAIRDCRDLYGFACGGIVGGMNRDLLLHYMNVQTIHIELFCPHYADYVWREVLKKDGCVIDAPSPTAPRLDLNIYEASKYLCKVIMRIIKHKNITRNQKRSISSCLIYVKELKHQERQELLRRFQKFCKDKQTFPMATPSWERGVVEENMDLIKTLCVLEDLQVLSVTELDDFAKADPLFSQLYEKPPSPGSIIFLARW</sequence>
<proteinExistence type="inferred from homology"/>
<keyword evidence="3" id="KW-1185">Reference proteome</keyword>